<dbReference type="PRINTS" id="PR00080">
    <property type="entry name" value="SDRFAMILY"/>
</dbReference>
<dbReference type="GO" id="GO:0016616">
    <property type="term" value="F:oxidoreductase activity, acting on the CH-OH group of donors, NAD or NADP as acceptor"/>
    <property type="evidence" value="ECO:0007669"/>
    <property type="project" value="TreeGrafter"/>
</dbReference>
<evidence type="ECO:0000313" key="5">
    <source>
        <dbReference type="Proteomes" id="UP000019150"/>
    </source>
</evidence>
<dbReference type="RefSeq" id="WP_025349051.1">
    <property type="nucleotide sequence ID" value="NZ_CP006850.1"/>
</dbReference>
<accession>W5TF00</accession>
<dbReference type="PATRIC" id="fig|1415166.3.peg.2863"/>
<keyword evidence="2" id="KW-0560">Oxidoreductase</keyword>
<dbReference type="GO" id="GO:0048038">
    <property type="term" value="F:quinone binding"/>
    <property type="evidence" value="ECO:0007669"/>
    <property type="project" value="TreeGrafter"/>
</dbReference>
<proteinExistence type="inferred from homology"/>
<dbReference type="InterPro" id="IPR036291">
    <property type="entry name" value="NAD(P)-bd_dom_sf"/>
</dbReference>
<keyword evidence="5" id="KW-1185">Reference proteome</keyword>
<protein>
    <submittedName>
        <fullName evidence="4">Oxidoreductase</fullName>
    </submittedName>
</protein>
<dbReference type="GO" id="GO:0006633">
    <property type="term" value="P:fatty acid biosynthetic process"/>
    <property type="evidence" value="ECO:0007669"/>
    <property type="project" value="TreeGrafter"/>
</dbReference>
<sequence>MSFFPYPEQTPIAELTSLGGKTALVTGGAAGIGLGIVKRLHEAGANVVIADIDESAAKAAAAELDSDRVHAVAGDVSKAADAAALVGAAVEKFGGLDILINNAGVYKMFEFLDIDIEEARRTLDVNLIGVLACSQAAAKQMIDQGRGGRIITVSSVEGLNPTQLLLGHYSASKHGVNGLLKTMTLALAPHGITVNSVAPGGIRTPGLGPLDKDVLEAFEATVPMGRLGLPDDIARAVLFLASDLSSYTTGAQILIDGGRLLRGALG</sequence>
<dbReference type="Pfam" id="PF13561">
    <property type="entry name" value="adh_short_C2"/>
    <property type="match status" value="1"/>
</dbReference>
<reference evidence="4 5" key="1">
    <citation type="journal article" date="2014" name="Appl. Environ. Microbiol.">
        <title>Insights into the Microbial Degradation of Rubber and Gutta-Percha by Analysis of the Complete Genome of Nocardia nova SH22a.</title>
        <authorList>
            <person name="Luo Q."/>
            <person name="Hiessl S."/>
            <person name="Poehlein A."/>
            <person name="Daniel R."/>
            <person name="Steinbuchel A."/>
        </authorList>
    </citation>
    <scope>NUCLEOTIDE SEQUENCE [LARGE SCALE GENOMIC DNA]</scope>
    <source>
        <strain evidence="4">SH22a</strain>
    </source>
</reference>
<dbReference type="SUPFAM" id="SSF51735">
    <property type="entry name" value="NAD(P)-binding Rossmann-fold domains"/>
    <property type="match status" value="1"/>
</dbReference>
<comment type="similarity">
    <text evidence="1">Belongs to the short-chain dehydrogenases/reductases (SDR) family.</text>
</comment>
<dbReference type="FunFam" id="3.40.50.720:FF:000084">
    <property type="entry name" value="Short-chain dehydrogenase reductase"/>
    <property type="match status" value="1"/>
</dbReference>
<dbReference type="Proteomes" id="UP000019150">
    <property type="component" value="Chromosome"/>
</dbReference>
<dbReference type="NCBIfam" id="NF005559">
    <property type="entry name" value="PRK07231.1"/>
    <property type="match status" value="1"/>
</dbReference>
<feature type="domain" description="Ketoreductase" evidence="3">
    <location>
        <begin position="21"/>
        <end position="205"/>
    </location>
</feature>
<gene>
    <name evidence="4" type="ORF">NONO_c27910</name>
</gene>
<dbReference type="InterPro" id="IPR057326">
    <property type="entry name" value="KR_dom"/>
</dbReference>
<dbReference type="PANTHER" id="PTHR42760:SF133">
    <property type="entry name" value="3-OXOACYL-[ACYL-CARRIER-PROTEIN] REDUCTASE"/>
    <property type="match status" value="1"/>
</dbReference>
<dbReference type="EMBL" id="CP006850">
    <property type="protein sequence ID" value="AHH17583.1"/>
    <property type="molecule type" value="Genomic_DNA"/>
</dbReference>
<dbReference type="SMART" id="SM00822">
    <property type="entry name" value="PKS_KR"/>
    <property type="match status" value="1"/>
</dbReference>
<dbReference type="AlphaFoldDB" id="W5TF00"/>
<dbReference type="CDD" id="cd05233">
    <property type="entry name" value="SDR_c"/>
    <property type="match status" value="1"/>
</dbReference>
<dbReference type="Gene3D" id="3.40.50.720">
    <property type="entry name" value="NAD(P)-binding Rossmann-like Domain"/>
    <property type="match status" value="1"/>
</dbReference>
<evidence type="ECO:0000259" key="3">
    <source>
        <dbReference type="SMART" id="SM00822"/>
    </source>
</evidence>
<dbReference type="InterPro" id="IPR002347">
    <property type="entry name" value="SDR_fam"/>
</dbReference>
<organism evidence="4 5">
    <name type="scientific">Nocardia nova SH22a</name>
    <dbReference type="NCBI Taxonomy" id="1415166"/>
    <lineage>
        <taxon>Bacteria</taxon>
        <taxon>Bacillati</taxon>
        <taxon>Actinomycetota</taxon>
        <taxon>Actinomycetes</taxon>
        <taxon>Mycobacteriales</taxon>
        <taxon>Nocardiaceae</taxon>
        <taxon>Nocardia</taxon>
    </lineage>
</organism>
<dbReference type="PRINTS" id="PR00081">
    <property type="entry name" value="GDHRDH"/>
</dbReference>
<dbReference type="eggNOG" id="COG1028">
    <property type="taxonomic scope" value="Bacteria"/>
</dbReference>
<dbReference type="PANTHER" id="PTHR42760">
    <property type="entry name" value="SHORT-CHAIN DEHYDROGENASES/REDUCTASES FAMILY MEMBER"/>
    <property type="match status" value="1"/>
</dbReference>
<dbReference type="STRING" id="1415166.NONO_c27910"/>
<dbReference type="HOGENOM" id="CLU_010194_2_10_11"/>
<dbReference type="OrthoDB" id="9804774at2"/>
<evidence type="ECO:0000313" key="4">
    <source>
        <dbReference type="EMBL" id="AHH17583.1"/>
    </source>
</evidence>
<evidence type="ECO:0000256" key="1">
    <source>
        <dbReference type="ARBA" id="ARBA00006484"/>
    </source>
</evidence>
<dbReference type="KEGG" id="nno:NONO_c27910"/>
<evidence type="ECO:0000256" key="2">
    <source>
        <dbReference type="ARBA" id="ARBA00023002"/>
    </source>
</evidence>
<name>W5TF00_9NOCA</name>